<dbReference type="RefSeq" id="WP_077840191.1">
    <property type="nucleotide sequence ID" value="NZ_JABTAE010000001.1"/>
</dbReference>
<dbReference type="Proteomes" id="UP000190973">
    <property type="component" value="Unassembled WGS sequence"/>
</dbReference>
<proteinExistence type="predicted"/>
<organism evidence="2 3">
    <name type="scientific">Clostridium beijerinckii</name>
    <name type="common">Clostridium MP</name>
    <dbReference type="NCBI Taxonomy" id="1520"/>
    <lineage>
        <taxon>Bacteria</taxon>
        <taxon>Bacillati</taxon>
        <taxon>Bacillota</taxon>
        <taxon>Clostridia</taxon>
        <taxon>Eubacteriales</taxon>
        <taxon>Clostridiaceae</taxon>
        <taxon>Clostridium</taxon>
    </lineage>
</organism>
<protein>
    <recommendedName>
        <fullName evidence="4">YcxB-like protein domain-containing protein</fullName>
    </recommendedName>
</protein>
<evidence type="ECO:0000313" key="3">
    <source>
        <dbReference type="Proteomes" id="UP000190973"/>
    </source>
</evidence>
<keyword evidence="1" id="KW-1133">Transmembrane helix</keyword>
<evidence type="ECO:0000256" key="1">
    <source>
        <dbReference type="SAM" id="Phobius"/>
    </source>
</evidence>
<dbReference type="EMBL" id="LZZI01000092">
    <property type="protein sequence ID" value="OOM58730.1"/>
    <property type="molecule type" value="Genomic_DNA"/>
</dbReference>
<dbReference type="AlphaFoldDB" id="A0A1S8RZV7"/>
<sequence>MEIEFKVSMDELINFNMKYIVNTKIYKKQIRTYVGLVSFILLGLMVLLGSTLYTVTIIIIYIIFFFSRKKIFNRSLRRRLLRIYGTDKLIGTFETTHLKLMEKGIKTNTKFSEKVHNWNSIKGLYLLEEYIFIPTMNGESLVIPLWSLSSMEDKKLFLDNIINNTNLELKYSYPDSV</sequence>
<evidence type="ECO:0000313" key="2">
    <source>
        <dbReference type="EMBL" id="OOM58730.1"/>
    </source>
</evidence>
<reference evidence="2 3" key="1">
    <citation type="submission" date="2016-05" db="EMBL/GenBank/DDBJ databases">
        <title>Microbial solvent formation.</title>
        <authorList>
            <person name="Poehlein A."/>
            <person name="Montoya Solano J.D."/>
            <person name="Flitsch S."/>
            <person name="Krabben P."/>
            <person name="Duerre P."/>
            <person name="Daniel R."/>
        </authorList>
    </citation>
    <scope>NUCLEOTIDE SEQUENCE [LARGE SCALE GENOMIC DNA]</scope>
    <source>
        <strain evidence="2 3">DSM 53</strain>
    </source>
</reference>
<gene>
    <name evidence="2" type="ORF">CLBCK_38630</name>
</gene>
<keyword evidence="1" id="KW-0812">Transmembrane</keyword>
<evidence type="ECO:0008006" key="4">
    <source>
        <dbReference type="Google" id="ProtNLM"/>
    </source>
</evidence>
<accession>A0A1S8RZV7</accession>
<comment type="caution">
    <text evidence="2">The sequence shown here is derived from an EMBL/GenBank/DDBJ whole genome shotgun (WGS) entry which is preliminary data.</text>
</comment>
<keyword evidence="1" id="KW-0472">Membrane</keyword>
<name>A0A1S8RZV7_CLOBE</name>
<feature type="transmembrane region" description="Helical" evidence="1">
    <location>
        <begin position="33"/>
        <end position="66"/>
    </location>
</feature>